<feature type="transmembrane region" description="Helical" evidence="5">
    <location>
        <begin position="508"/>
        <end position="536"/>
    </location>
</feature>
<evidence type="ECO:0000256" key="1">
    <source>
        <dbReference type="ARBA" id="ARBA00004141"/>
    </source>
</evidence>
<evidence type="ECO:0000313" key="7">
    <source>
        <dbReference type="Proteomes" id="UP000812267"/>
    </source>
</evidence>
<evidence type="ECO:0000256" key="3">
    <source>
        <dbReference type="ARBA" id="ARBA00022989"/>
    </source>
</evidence>
<dbReference type="InterPro" id="IPR050598">
    <property type="entry name" value="AminoAcid_Transporter"/>
</dbReference>
<organism evidence="6 7">
    <name type="scientific">Mycoplasma zalophidermidis</name>
    <dbReference type="NCBI Taxonomy" id="398174"/>
    <lineage>
        <taxon>Bacteria</taxon>
        <taxon>Bacillati</taxon>
        <taxon>Mycoplasmatota</taxon>
        <taxon>Mollicutes</taxon>
        <taxon>Mycoplasmataceae</taxon>
        <taxon>Mycoplasma</taxon>
    </lineage>
</organism>
<sequence>MNKVSNKQTYTKTSTKKKISFFSSMMIVMGSSIGAGIFFKSEEVLQNSRGSLILAIVCWIIASFAVISMALALTEIAGIKNDNLSIIGWNRIFNSRWVYKASKNFMVYLTLPLTFFYMPVYVIMAIQDGAGALANKQALTFGTNYDWLIWLSITTLMGLYFLLLPGLNSKIGSAHNIVVLCIKFLPLVFITLIGFTLAFTGKGGVSEISLGIKQHEFNIKTGSTFIQYGGLGGFIGVFLSVGAIFFAYDGFYIAAGMQSEMKRPEKTSLALSLGLIVVTIIYVAIAISMSINGGSFTNMRSYIENLMGVTTGRIIFGLINITIAIGVMGIINGFAMWMPRFIESLLAEGELPFWKKSIGKLNPNKPVFGVIYSLIIGLGSNIIFTIIGAQLYLPVNESYLIYSSDSFKAMSRLYAFTDLIANWITVFTFVFIAFAILGAIKNKKTNKVEIKHKQRFFNFFAYVTVIFVGLAMLAQTIVPIADFLMVFGFDEKSYSLAKNMTIAEAHNYYISLVVGRTMLVIMLLIFNALIFLTTVIEDRIHIKKYGTLDNYRDYRNNLLNLKNRE</sequence>
<protein>
    <submittedName>
        <fullName evidence="6">APC family permease</fullName>
    </submittedName>
</protein>
<keyword evidence="3 5" id="KW-1133">Transmembrane helix</keyword>
<feature type="transmembrane region" description="Helical" evidence="5">
    <location>
        <begin position="51"/>
        <end position="73"/>
    </location>
</feature>
<feature type="transmembrane region" description="Helical" evidence="5">
    <location>
        <begin position="311"/>
        <end position="335"/>
    </location>
</feature>
<comment type="caution">
    <text evidence="6">The sequence shown here is derived from an EMBL/GenBank/DDBJ whole genome shotgun (WGS) entry which is preliminary data.</text>
</comment>
<keyword evidence="7" id="KW-1185">Reference proteome</keyword>
<feature type="transmembrane region" description="Helical" evidence="5">
    <location>
        <begin position="413"/>
        <end position="438"/>
    </location>
</feature>
<evidence type="ECO:0000256" key="4">
    <source>
        <dbReference type="ARBA" id="ARBA00023136"/>
    </source>
</evidence>
<dbReference type="PANTHER" id="PTHR11785">
    <property type="entry name" value="AMINO ACID TRANSPORTER"/>
    <property type="match status" value="1"/>
</dbReference>
<feature type="transmembrane region" description="Helical" evidence="5">
    <location>
        <begin position="225"/>
        <end position="248"/>
    </location>
</feature>
<evidence type="ECO:0000256" key="5">
    <source>
        <dbReference type="SAM" id="Phobius"/>
    </source>
</evidence>
<comment type="subcellular location">
    <subcellularLocation>
        <location evidence="1">Membrane</location>
        <topology evidence="1">Multi-pass membrane protein</topology>
    </subcellularLocation>
</comment>
<feature type="transmembrane region" description="Helical" evidence="5">
    <location>
        <begin position="459"/>
        <end position="488"/>
    </location>
</feature>
<dbReference type="EMBL" id="JAHMHK010000004">
    <property type="protein sequence ID" value="MBU4693774.1"/>
    <property type="molecule type" value="Genomic_DNA"/>
</dbReference>
<evidence type="ECO:0000313" key="6">
    <source>
        <dbReference type="EMBL" id="MBU4693774.1"/>
    </source>
</evidence>
<dbReference type="InterPro" id="IPR002293">
    <property type="entry name" value="AA/rel_permease1"/>
</dbReference>
<feature type="transmembrane region" description="Helical" evidence="5">
    <location>
        <begin position="105"/>
        <end position="127"/>
    </location>
</feature>
<dbReference type="PIRSF" id="PIRSF006060">
    <property type="entry name" value="AA_transporter"/>
    <property type="match status" value="1"/>
</dbReference>
<accession>A0ABS6DRY1</accession>
<proteinExistence type="predicted"/>
<dbReference type="PANTHER" id="PTHR11785:SF512">
    <property type="entry name" value="SOBREMESA, ISOFORM B"/>
    <property type="match status" value="1"/>
</dbReference>
<feature type="transmembrane region" description="Helical" evidence="5">
    <location>
        <begin position="177"/>
        <end position="199"/>
    </location>
</feature>
<dbReference type="Proteomes" id="UP000812267">
    <property type="component" value="Unassembled WGS sequence"/>
</dbReference>
<feature type="transmembrane region" description="Helical" evidence="5">
    <location>
        <begin position="147"/>
        <end position="165"/>
    </location>
</feature>
<dbReference type="Pfam" id="PF13520">
    <property type="entry name" value="AA_permease_2"/>
    <property type="match status" value="1"/>
</dbReference>
<evidence type="ECO:0000256" key="2">
    <source>
        <dbReference type="ARBA" id="ARBA00022692"/>
    </source>
</evidence>
<gene>
    <name evidence="6" type="ORF">KQ878_02655</name>
</gene>
<feature type="transmembrane region" description="Helical" evidence="5">
    <location>
        <begin position="269"/>
        <end position="291"/>
    </location>
</feature>
<keyword evidence="2 5" id="KW-0812">Transmembrane</keyword>
<name>A0ABS6DRY1_9MOLU</name>
<dbReference type="RefSeq" id="WP_216505616.1">
    <property type="nucleotide sequence ID" value="NZ_JAHMHJ010000004.1"/>
</dbReference>
<feature type="transmembrane region" description="Helical" evidence="5">
    <location>
        <begin position="370"/>
        <end position="393"/>
    </location>
</feature>
<keyword evidence="4 5" id="KW-0472">Membrane</keyword>
<reference evidence="6" key="1">
    <citation type="submission" date="2021-06" db="EMBL/GenBank/DDBJ databases">
        <title>Novel Mycoplasma species detected in California sea lions (Zalophus californianus) from the USA.</title>
        <authorList>
            <person name="Volokhov D.V."/>
            <person name="Furtak V.A."/>
            <person name="Zagorodnyaya T.A."/>
        </authorList>
    </citation>
    <scope>NUCLEOTIDE SEQUENCE [LARGE SCALE GENOMIC DNA]</scope>
    <source>
        <strain evidence="6">CSL 4779</strain>
    </source>
</reference>
<feature type="transmembrane region" description="Helical" evidence="5">
    <location>
        <begin position="21"/>
        <end position="39"/>
    </location>
</feature>